<organism evidence="1 2">
    <name type="scientific">Myroides indicus</name>
    <dbReference type="NCBI Taxonomy" id="1323422"/>
    <lineage>
        <taxon>Bacteria</taxon>
        <taxon>Pseudomonadati</taxon>
        <taxon>Bacteroidota</taxon>
        <taxon>Flavobacteriia</taxon>
        <taxon>Flavobacteriales</taxon>
        <taxon>Flavobacteriaceae</taxon>
        <taxon>Myroides</taxon>
    </lineage>
</organism>
<dbReference type="AlphaFoldDB" id="A0A4R7EWZ8"/>
<name>A0A4R7EWZ8_9FLAO</name>
<gene>
    <name evidence="1" type="ORF">C8P70_12839</name>
</gene>
<evidence type="ECO:0008006" key="3">
    <source>
        <dbReference type="Google" id="ProtNLM"/>
    </source>
</evidence>
<dbReference type="Proteomes" id="UP000295215">
    <property type="component" value="Unassembled WGS sequence"/>
</dbReference>
<dbReference type="EMBL" id="SOAG01000028">
    <property type="protein sequence ID" value="TDS53344.1"/>
    <property type="molecule type" value="Genomic_DNA"/>
</dbReference>
<protein>
    <recommendedName>
        <fullName evidence="3">TonB-dependent receptor-like protein</fullName>
    </recommendedName>
</protein>
<comment type="caution">
    <text evidence="1">The sequence shown here is derived from an EMBL/GenBank/DDBJ whole genome shotgun (WGS) entry which is preliminary data.</text>
</comment>
<evidence type="ECO:0000313" key="1">
    <source>
        <dbReference type="EMBL" id="TDS53344.1"/>
    </source>
</evidence>
<sequence>MDLMYRFKWDNKKIDFEIEWQNILNTQEYEEVIINNIQTSTTWFKLRPAQVLFSVRFNF</sequence>
<evidence type="ECO:0000313" key="2">
    <source>
        <dbReference type="Proteomes" id="UP000295215"/>
    </source>
</evidence>
<keyword evidence="2" id="KW-1185">Reference proteome</keyword>
<dbReference type="RefSeq" id="WP_243832703.1">
    <property type="nucleotide sequence ID" value="NZ_SOAG01000028.1"/>
</dbReference>
<reference evidence="1 2" key="1">
    <citation type="submission" date="2019-03" db="EMBL/GenBank/DDBJ databases">
        <title>Genomic Encyclopedia of Archaeal and Bacterial Type Strains, Phase II (KMG-II): from individual species to whole genera.</title>
        <authorList>
            <person name="Goeker M."/>
        </authorList>
    </citation>
    <scope>NUCLEOTIDE SEQUENCE [LARGE SCALE GENOMIC DNA]</scope>
    <source>
        <strain evidence="1 2">DSM 28213</strain>
    </source>
</reference>
<accession>A0A4R7EWZ8</accession>
<proteinExistence type="predicted"/>